<proteinExistence type="predicted"/>
<dbReference type="AlphaFoldDB" id="A0A433CYZ3"/>
<keyword evidence="2" id="KW-1185">Reference proteome</keyword>
<organism evidence="1 2">
    <name type="scientific">Jimgerdemannia flammicorona</name>
    <dbReference type="NCBI Taxonomy" id="994334"/>
    <lineage>
        <taxon>Eukaryota</taxon>
        <taxon>Fungi</taxon>
        <taxon>Fungi incertae sedis</taxon>
        <taxon>Mucoromycota</taxon>
        <taxon>Mucoromycotina</taxon>
        <taxon>Endogonomycetes</taxon>
        <taxon>Endogonales</taxon>
        <taxon>Endogonaceae</taxon>
        <taxon>Jimgerdemannia</taxon>
    </lineage>
</organism>
<evidence type="ECO:0000313" key="1">
    <source>
        <dbReference type="EMBL" id="RUP43781.1"/>
    </source>
</evidence>
<sequence>MLDDKQADRAIKALLKHVEKKKAQSKDKLIDDDQAVFENLQTALPHIIDKIPSKWKNIQSLNLKTSDSVSLPIYNSLPDEQKMIKTKEEAIKYGMEDDEMVEEGE</sequence>
<dbReference type="InterPro" id="IPR023674">
    <property type="entry name" value="Ribosomal_uL1-like"/>
</dbReference>
<dbReference type="Proteomes" id="UP000268093">
    <property type="component" value="Unassembled WGS sequence"/>
</dbReference>
<name>A0A433CYZ3_9FUNG</name>
<evidence type="ECO:0000313" key="2">
    <source>
        <dbReference type="Proteomes" id="UP000268093"/>
    </source>
</evidence>
<dbReference type="SUPFAM" id="SSF56808">
    <property type="entry name" value="Ribosomal protein L1"/>
    <property type="match status" value="1"/>
</dbReference>
<protein>
    <submittedName>
        <fullName evidence="1">Uncharacterized protein</fullName>
    </submittedName>
</protein>
<dbReference type="EMBL" id="RBNI01010330">
    <property type="protein sequence ID" value="RUP43781.1"/>
    <property type="molecule type" value="Genomic_DNA"/>
</dbReference>
<accession>A0A433CYZ3</accession>
<gene>
    <name evidence="1" type="ORF">BC936DRAFT_136742</name>
</gene>
<reference evidence="1 2" key="1">
    <citation type="journal article" date="2018" name="New Phytol.">
        <title>Phylogenomics of Endogonaceae and evolution of mycorrhizas within Mucoromycota.</title>
        <authorList>
            <person name="Chang Y."/>
            <person name="Desiro A."/>
            <person name="Na H."/>
            <person name="Sandor L."/>
            <person name="Lipzen A."/>
            <person name="Clum A."/>
            <person name="Barry K."/>
            <person name="Grigoriev I.V."/>
            <person name="Martin F.M."/>
            <person name="Stajich J.E."/>
            <person name="Smith M.E."/>
            <person name="Bonito G."/>
            <person name="Spatafora J.W."/>
        </authorList>
    </citation>
    <scope>NUCLEOTIDE SEQUENCE [LARGE SCALE GENOMIC DNA]</scope>
    <source>
        <strain evidence="1 2">GMNB39</strain>
    </source>
</reference>
<comment type="caution">
    <text evidence="1">The sequence shown here is derived from an EMBL/GenBank/DDBJ whole genome shotgun (WGS) entry which is preliminary data.</text>
</comment>
<dbReference type="OrthoDB" id="10251727at2759"/>